<dbReference type="PROSITE" id="PS00198">
    <property type="entry name" value="4FE4S_FER_1"/>
    <property type="match status" value="1"/>
</dbReference>
<sequence length="103" mass="11074">MAHVITQPCIRAKDRACAEVCTVDRIHRAGDQPLIQPDECVHCGACVATCPVVAMFAKKDVPTGQAAFSLKSPVFFGLWPGPRLPCAPPVDRTTSEALPGERF</sequence>
<dbReference type="Pfam" id="PF00037">
    <property type="entry name" value="Fer4"/>
    <property type="match status" value="1"/>
</dbReference>
<dbReference type="GO" id="GO:0046872">
    <property type="term" value="F:metal ion binding"/>
    <property type="evidence" value="ECO:0007669"/>
    <property type="project" value="UniProtKB-UniRule"/>
</dbReference>
<evidence type="ECO:0000256" key="9">
    <source>
        <dbReference type="RuleBase" id="RU365098"/>
    </source>
</evidence>
<dbReference type="PANTHER" id="PTHR42859">
    <property type="entry name" value="OXIDOREDUCTASE"/>
    <property type="match status" value="1"/>
</dbReference>
<comment type="function">
    <text evidence="9">Ferredoxins are iron-sulfur proteins that transfer electrons in a wide variety of metabolic reactions.</text>
</comment>
<comment type="cofactor">
    <cofactor evidence="2 9">
        <name>[4Fe-4S] cluster</name>
        <dbReference type="ChEBI" id="CHEBI:49883"/>
    </cofactor>
</comment>
<protein>
    <recommendedName>
        <fullName evidence="9">Ferredoxin</fullName>
    </recommendedName>
</protein>
<dbReference type="PANTHER" id="PTHR42859:SF2">
    <property type="entry name" value="FERREDOXIN"/>
    <property type="match status" value="1"/>
</dbReference>
<dbReference type="PROSITE" id="PS51379">
    <property type="entry name" value="4FE4S_FER_2"/>
    <property type="match status" value="1"/>
</dbReference>
<dbReference type="OrthoDB" id="9798098at2"/>
<evidence type="ECO:0000259" key="10">
    <source>
        <dbReference type="PROSITE" id="PS51379"/>
    </source>
</evidence>
<evidence type="ECO:0000256" key="7">
    <source>
        <dbReference type="ARBA" id="ARBA00023004"/>
    </source>
</evidence>
<evidence type="ECO:0000256" key="6">
    <source>
        <dbReference type="ARBA" id="ARBA00022982"/>
    </source>
</evidence>
<dbReference type="Proteomes" id="UP000192582">
    <property type="component" value="Unassembled WGS sequence"/>
</dbReference>
<dbReference type="InterPro" id="IPR017900">
    <property type="entry name" value="4Fe4S_Fe_S_CS"/>
</dbReference>
<dbReference type="GO" id="GO:0051539">
    <property type="term" value="F:4 iron, 4 sulfur cluster binding"/>
    <property type="evidence" value="ECO:0007669"/>
    <property type="project" value="UniProtKB-UniRule"/>
</dbReference>
<evidence type="ECO:0000256" key="3">
    <source>
        <dbReference type="ARBA" id="ARBA00022448"/>
    </source>
</evidence>
<evidence type="ECO:0000256" key="4">
    <source>
        <dbReference type="ARBA" id="ARBA00022485"/>
    </source>
</evidence>
<proteinExistence type="predicted"/>
<keyword evidence="8 9" id="KW-0411">Iron-sulfur</keyword>
<dbReference type="SUPFAM" id="SSF54862">
    <property type="entry name" value="4Fe-4S ferredoxins"/>
    <property type="match status" value="1"/>
</dbReference>
<reference evidence="11 12" key="1">
    <citation type="submission" date="2017-04" db="EMBL/GenBank/DDBJ databases">
        <authorList>
            <person name="Afonso C.L."/>
            <person name="Miller P.J."/>
            <person name="Scott M.A."/>
            <person name="Spackman E."/>
            <person name="Goraichik I."/>
            <person name="Dimitrov K.M."/>
            <person name="Suarez D.L."/>
            <person name="Swayne D.E."/>
        </authorList>
    </citation>
    <scope>NUCLEOTIDE SEQUENCE [LARGE SCALE GENOMIC DNA]</scope>
    <source>
        <strain evidence="11 12">KR-140</strain>
    </source>
</reference>
<evidence type="ECO:0000256" key="2">
    <source>
        <dbReference type="ARBA" id="ARBA00001966"/>
    </source>
</evidence>
<evidence type="ECO:0000256" key="5">
    <source>
        <dbReference type="ARBA" id="ARBA00022723"/>
    </source>
</evidence>
<dbReference type="GO" id="GO:0009055">
    <property type="term" value="F:electron transfer activity"/>
    <property type="evidence" value="ECO:0007669"/>
    <property type="project" value="UniProtKB-UniRule"/>
</dbReference>
<dbReference type="AlphaFoldDB" id="A0A1W1VH00"/>
<keyword evidence="6 9" id="KW-0249">Electron transport</keyword>
<organism evidence="11 12">
    <name type="scientific">Deinococcus hopiensis KR-140</name>
    <dbReference type="NCBI Taxonomy" id="695939"/>
    <lineage>
        <taxon>Bacteria</taxon>
        <taxon>Thermotogati</taxon>
        <taxon>Deinococcota</taxon>
        <taxon>Deinococci</taxon>
        <taxon>Deinococcales</taxon>
        <taxon>Deinococcaceae</taxon>
        <taxon>Deinococcus</taxon>
    </lineage>
</organism>
<dbReference type="InterPro" id="IPR050294">
    <property type="entry name" value="RnfB_subfamily"/>
</dbReference>
<dbReference type="PRINTS" id="PR00354">
    <property type="entry name" value="7FE8SFRDOXIN"/>
</dbReference>
<gene>
    <name evidence="11" type="ORF">SAMN00790413_01680</name>
</gene>
<dbReference type="InterPro" id="IPR000813">
    <property type="entry name" value="7Fe_ferredoxin"/>
</dbReference>
<dbReference type="Gene3D" id="3.30.70.20">
    <property type="match status" value="1"/>
</dbReference>
<dbReference type="EMBL" id="FWWU01000009">
    <property type="protein sequence ID" value="SMB92665.1"/>
    <property type="molecule type" value="Genomic_DNA"/>
</dbReference>
<evidence type="ECO:0000256" key="1">
    <source>
        <dbReference type="ARBA" id="ARBA00001927"/>
    </source>
</evidence>
<name>A0A1W1VH00_9DEIO</name>
<accession>A0A1W1VH00</accession>
<keyword evidence="5 9" id="KW-0479">Metal-binding</keyword>
<keyword evidence="4 9" id="KW-0004">4Fe-4S</keyword>
<dbReference type="STRING" id="695939.SAMN00790413_01680"/>
<evidence type="ECO:0000313" key="12">
    <source>
        <dbReference type="Proteomes" id="UP000192582"/>
    </source>
</evidence>
<keyword evidence="7 9" id="KW-0408">Iron</keyword>
<keyword evidence="12" id="KW-1185">Reference proteome</keyword>
<evidence type="ECO:0000313" key="11">
    <source>
        <dbReference type="EMBL" id="SMB92665.1"/>
    </source>
</evidence>
<evidence type="ECO:0000256" key="8">
    <source>
        <dbReference type="ARBA" id="ARBA00023014"/>
    </source>
</evidence>
<feature type="domain" description="4Fe-4S ferredoxin-type" evidence="10">
    <location>
        <begin position="31"/>
        <end position="60"/>
    </location>
</feature>
<dbReference type="InterPro" id="IPR017896">
    <property type="entry name" value="4Fe4S_Fe-S-bd"/>
</dbReference>
<comment type="cofactor">
    <cofactor evidence="1">
        <name>[3Fe-4S] cluster</name>
        <dbReference type="ChEBI" id="CHEBI:21137"/>
    </cofactor>
</comment>
<keyword evidence="3 9" id="KW-0813">Transport</keyword>